<dbReference type="EMBL" id="LVCJ01000005">
    <property type="protein sequence ID" value="OAL39342.1"/>
    <property type="molecule type" value="Genomic_DNA"/>
</dbReference>
<feature type="region of interest" description="Disordered" evidence="2">
    <location>
        <begin position="572"/>
        <end position="615"/>
    </location>
</feature>
<evidence type="ECO:0000256" key="1">
    <source>
        <dbReference type="SAM" id="Coils"/>
    </source>
</evidence>
<feature type="region of interest" description="Disordered" evidence="2">
    <location>
        <begin position="518"/>
        <end position="547"/>
    </location>
</feature>
<dbReference type="OrthoDB" id="10255522at2759"/>
<sequence length="615" mass="71159">MQTLEPAEERSGQDDKDTRPSIKDPDPGDTRPGGGSTQSHTVRLYEDLRLVHLVAALDSVRQAQQAGGKDPDKGYLDQISSHLQKLWTAYQDCAQKEEVSRQMFKDQWGYFNRIKTGLITHLQCFFDRLDLHVVIGGNPEDFARLIAKRYQGMRVEKDRLQQENRSFSHDIQRVTAEKDRLQEENLSLSQEIQRVTAEKDRLKEENRSFSHDIQRVTAERDSISQTNVSLEASARRNDDVIAQLNARIFEISMANADYCREIAGVRNQGKPRNIDKVKANERSDILAECNKKKSQKIERLTLQIETLKQDVGCKIEVDNVKDGLARTNDHLCLTIADLRLSVDALQRDDRVRTELLRKVEAERDTIKGIAKDKDKKVSNSNKEIAVLNKQLDKERAYLFTEREYFVKERKIAMRLNLDLAKSREDCDRGRASLVEEQHARETISTRLWITNRDKDELLSENAELKEKIETLQKDLSDKEDRLKMVETARDVTVARLEEGIKIPEAEKDDRIQQLLEQNAKLSEKTKSSQERFDESRRHHTLSQEKQTCSDATHRYLISELCSLRAEVDRQSKAMKKRDSRKTQVQVTIAQQNQGIKRRAVSEQNDVSQAKRQRRN</sequence>
<evidence type="ECO:0000313" key="3">
    <source>
        <dbReference type="EMBL" id="OAL39342.1"/>
    </source>
</evidence>
<dbReference type="GeneID" id="34584636"/>
<gene>
    <name evidence="3" type="ORF">AYO20_01212</name>
</gene>
<feature type="compositionally biased region" description="Basic and acidic residues" evidence="2">
    <location>
        <begin position="7"/>
        <end position="29"/>
    </location>
</feature>
<evidence type="ECO:0000256" key="2">
    <source>
        <dbReference type="SAM" id="MobiDB-lite"/>
    </source>
</evidence>
<accession>A0A178DCG8</accession>
<feature type="compositionally biased region" description="Basic and acidic residues" evidence="2">
    <location>
        <begin position="521"/>
        <end position="536"/>
    </location>
</feature>
<proteinExistence type="predicted"/>
<dbReference type="AlphaFoldDB" id="A0A178DCG8"/>
<dbReference type="Gene3D" id="6.10.250.3110">
    <property type="match status" value="1"/>
</dbReference>
<reference evidence="3 4" key="1">
    <citation type="submission" date="2016-03" db="EMBL/GenBank/DDBJ databases">
        <title>The draft genome sequence of Fonsecaea nubica causative agent of cutaneous subcutaneous infection in human host.</title>
        <authorList>
            <person name="Costa F."/>
            <person name="Sybren D.H."/>
            <person name="Raittz R.T."/>
            <person name="Weiss V.A."/>
            <person name="Leao A.C."/>
            <person name="Gomes R."/>
            <person name="De Souza E.M."/>
            <person name="Pedrosa F.O."/>
            <person name="Steffens M.B."/>
            <person name="Bombassaro A."/>
            <person name="Tadra-Sfeir M.Z."/>
            <person name="Moreno L.F."/>
            <person name="Najafzadeh M.J."/>
            <person name="Felipe M.S."/>
            <person name="Teixeira M."/>
            <person name="Sun J."/>
            <person name="Xi L."/>
            <person name="Castro M.A."/>
            <person name="Vicente V.A."/>
        </authorList>
    </citation>
    <scope>NUCLEOTIDE SEQUENCE [LARGE SCALE GENOMIC DNA]</scope>
    <source>
        <strain evidence="3 4">CBS 269.64</strain>
    </source>
</reference>
<organism evidence="3 4">
    <name type="scientific">Fonsecaea nubica</name>
    <dbReference type="NCBI Taxonomy" id="856822"/>
    <lineage>
        <taxon>Eukaryota</taxon>
        <taxon>Fungi</taxon>
        <taxon>Dikarya</taxon>
        <taxon>Ascomycota</taxon>
        <taxon>Pezizomycotina</taxon>
        <taxon>Eurotiomycetes</taxon>
        <taxon>Chaetothyriomycetidae</taxon>
        <taxon>Chaetothyriales</taxon>
        <taxon>Herpotrichiellaceae</taxon>
        <taxon>Fonsecaea</taxon>
    </lineage>
</organism>
<feature type="region of interest" description="Disordered" evidence="2">
    <location>
        <begin position="1"/>
        <end position="39"/>
    </location>
</feature>
<evidence type="ECO:0000313" key="4">
    <source>
        <dbReference type="Proteomes" id="UP000185904"/>
    </source>
</evidence>
<feature type="compositionally biased region" description="Polar residues" evidence="2">
    <location>
        <begin position="582"/>
        <end position="594"/>
    </location>
</feature>
<dbReference type="RefSeq" id="XP_022504354.1">
    <property type="nucleotide sequence ID" value="XM_022639518.1"/>
</dbReference>
<comment type="caution">
    <text evidence="3">The sequence shown here is derived from an EMBL/GenBank/DDBJ whole genome shotgun (WGS) entry which is preliminary data.</text>
</comment>
<dbReference type="Proteomes" id="UP000185904">
    <property type="component" value="Unassembled WGS sequence"/>
</dbReference>
<keyword evidence="1" id="KW-0175">Coiled coil</keyword>
<name>A0A178DCG8_9EURO</name>
<protein>
    <submittedName>
        <fullName evidence="3">Uncharacterized protein</fullName>
    </submittedName>
</protein>
<keyword evidence="4" id="KW-1185">Reference proteome</keyword>
<feature type="coiled-coil region" evidence="1">
    <location>
        <begin position="157"/>
        <end position="219"/>
    </location>
</feature>